<dbReference type="GO" id="GO:0003948">
    <property type="term" value="F:N4-(beta-N-acetylglucosaminyl)-L-asparaginase activity"/>
    <property type="evidence" value="ECO:0007669"/>
    <property type="project" value="UniProtKB-EC"/>
</dbReference>
<gene>
    <name evidence="4" type="ORF">DUPY_15500</name>
</gene>
<keyword evidence="5" id="KW-1185">Reference proteome</keyword>
<dbReference type="InterPro" id="IPR029055">
    <property type="entry name" value="Ntn_hydrolases_N"/>
</dbReference>
<dbReference type="CDD" id="cd04703">
    <property type="entry name" value="Asparaginase_2_like_1"/>
    <property type="match status" value="1"/>
</dbReference>
<evidence type="ECO:0000313" key="4">
    <source>
        <dbReference type="EMBL" id="OFA05436.1"/>
    </source>
</evidence>
<keyword evidence="4" id="KW-0378">Hydrolase</keyword>
<proteinExistence type="predicted"/>
<dbReference type="EMBL" id="LROM01000066">
    <property type="protein sequence ID" value="OFA05436.1"/>
    <property type="molecule type" value="Genomic_DNA"/>
</dbReference>
<feature type="active site" description="Nucleophile" evidence="1">
    <location>
        <position position="182"/>
    </location>
</feature>
<dbReference type="AlphaFoldDB" id="A0A1E7WZY2"/>
<feature type="binding site" evidence="2">
    <location>
        <begin position="232"/>
        <end position="235"/>
    </location>
    <ligand>
        <name>substrate</name>
    </ligand>
</feature>
<dbReference type="PATRIC" id="fig|762836.4.peg.1618"/>
<dbReference type="SUPFAM" id="SSF56235">
    <property type="entry name" value="N-terminal nucleophile aminohydrolases (Ntn hydrolases)"/>
    <property type="match status" value="1"/>
</dbReference>
<feature type="site" description="Cleavage; by autolysis" evidence="3">
    <location>
        <begin position="181"/>
        <end position="182"/>
    </location>
</feature>
<reference evidence="5" key="1">
    <citation type="journal article" date="2016" name="Front. Microbiol.">
        <title>Molecular Keys to the Janthinobacterium and Duganella spp. Interaction with the Plant Pathogen Fusarium graminearum.</title>
        <authorList>
            <person name="Haack F.S."/>
            <person name="Poehlein A."/>
            <person name="Kroger C."/>
            <person name="Voigt C.A."/>
            <person name="Piepenbring M."/>
            <person name="Bode H.B."/>
            <person name="Daniel R."/>
            <person name="Schafer W."/>
            <person name="Streit W.R."/>
        </authorList>
    </citation>
    <scope>NUCLEOTIDE SEQUENCE [LARGE SCALE GENOMIC DNA]</scope>
    <source>
        <strain evidence="5">T54</strain>
    </source>
</reference>
<accession>A0A1E7WZY2</accession>
<evidence type="ECO:0000256" key="1">
    <source>
        <dbReference type="PIRSR" id="PIRSR600246-1"/>
    </source>
</evidence>
<comment type="caution">
    <text evidence="4">The sequence shown here is derived from an EMBL/GenBank/DDBJ whole genome shotgun (WGS) entry which is preliminary data.</text>
</comment>
<dbReference type="PANTHER" id="PTHR10188:SF13">
    <property type="entry name" value="ISOASPARTYL PEPTIDASE_L-ASPARAGINASE 2-RELATED"/>
    <property type="match status" value="1"/>
</dbReference>
<dbReference type="RefSeq" id="WP_229255278.1">
    <property type="nucleotide sequence ID" value="NZ_LROM01000066.1"/>
</dbReference>
<dbReference type="Proteomes" id="UP000175989">
    <property type="component" value="Unassembled WGS sequence"/>
</dbReference>
<dbReference type="PANTHER" id="PTHR10188">
    <property type="entry name" value="L-ASPARAGINASE"/>
    <property type="match status" value="1"/>
</dbReference>
<dbReference type="EC" id="3.5.1.26" evidence="4"/>
<evidence type="ECO:0000256" key="2">
    <source>
        <dbReference type="PIRSR" id="PIRSR600246-2"/>
    </source>
</evidence>
<protein>
    <submittedName>
        <fullName evidence="4">N(4)-(Beta-N-acetylglucosaminyl)-L-asparaginase</fullName>
        <ecNumber evidence="4">3.5.1.26</ecNumber>
    </submittedName>
</protein>
<evidence type="ECO:0000256" key="3">
    <source>
        <dbReference type="PIRSR" id="PIRSR600246-3"/>
    </source>
</evidence>
<evidence type="ECO:0000313" key="5">
    <source>
        <dbReference type="Proteomes" id="UP000175989"/>
    </source>
</evidence>
<dbReference type="Gene3D" id="3.60.20.30">
    <property type="entry name" value="(Glycosyl)asparaginase"/>
    <property type="match status" value="1"/>
</dbReference>
<dbReference type="Pfam" id="PF01112">
    <property type="entry name" value="Asparaginase_2"/>
    <property type="match status" value="1"/>
</dbReference>
<sequence length="298" mass="30459">MSAPVAVVVHGGAGASQDDVDGCQVAARAALDVLQAGGESLDAVVRAVMVLEDDDRFNAGTGSVVAPDGATIEMDASVMDTRGRLGAVACVRDVRNPVLLAREVANTPHRLLAGEGAQRFAEVSMLESSLPVTGEQAKRRAVKLAQALKAPSPAETAKRAALLRQWNYPDQPVPAAAEGCDTVGAVARDAEGHFAVAASTGGVSPALLGRVGDTPLIGAGFYAGPEGAVAATGTGEDIIPLLLSHTVYQWIADGVPLQQALERGVALLPADSDVGIIAVSRTEARHHSNRAMPTSNGD</sequence>
<dbReference type="InterPro" id="IPR000246">
    <property type="entry name" value="Peptidase_T2"/>
</dbReference>
<feature type="binding site" evidence="2">
    <location>
        <begin position="210"/>
        <end position="213"/>
    </location>
    <ligand>
        <name>substrate</name>
    </ligand>
</feature>
<name>A0A1E7WZY2_9BURK</name>
<organism evidence="4 5">
    <name type="scientific">Duganella phyllosphaerae</name>
    <dbReference type="NCBI Taxonomy" id="762836"/>
    <lineage>
        <taxon>Bacteria</taxon>
        <taxon>Pseudomonadati</taxon>
        <taxon>Pseudomonadota</taxon>
        <taxon>Betaproteobacteria</taxon>
        <taxon>Burkholderiales</taxon>
        <taxon>Oxalobacteraceae</taxon>
        <taxon>Telluria group</taxon>
        <taxon>Duganella</taxon>
    </lineage>
</organism>